<dbReference type="Pfam" id="PF26168">
    <property type="entry name" value="Glyco_transf_N"/>
    <property type="match status" value="1"/>
</dbReference>
<dbReference type="InterPro" id="IPR035595">
    <property type="entry name" value="UDP_glycos_trans_CS"/>
</dbReference>
<dbReference type="CDD" id="cd03784">
    <property type="entry name" value="GT1_Gtf-like"/>
    <property type="match status" value="1"/>
</dbReference>
<dbReference type="SUPFAM" id="SSF53756">
    <property type="entry name" value="UDP-Glycosyltransferase/glycogen phosphorylase"/>
    <property type="match status" value="1"/>
</dbReference>
<comment type="caution">
    <text evidence="8">The sequence shown here is derived from an EMBL/GenBank/DDBJ whole genome shotgun (WGS) entry which is preliminary data.</text>
</comment>
<evidence type="ECO:0000256" key="4">
    <source>
        <dbReference type="ARBA" id="ARBA00023241"/>
    </source>
</evidence>
<dbReference type="GO" id="GO:0016138">
    <property type="term" value="P:glycoside biosynthetic process"/>
    <property type="evidence" value="ECO:0007669"/>
    <property type="project" value="UniProtKB-ARBA"/>
</dbReference>
<dbReference type="PROSITE" id="PS00375">
    <property type="entry name" value="UDPGT"/>
    <property type="match status" value="1"/>
</dbReference>
<evidence type="ECO:0000313" key="9">
    <source>
        <dbReference type="Proteomes" id="UP000306102"/>
    </source>
</evidence>
<dbReference type="FunFam" id="3.40.50.2000:FF:000238">
    <property type="entry name" value="Glycosyltransferase"/>
    <property type="match status" value="1"/>
</dbReference>
<dbReference type="Gene3D" id="3.40.50.2000">
    <property type="entry name" value="Glycogen Phosphorylase B"/>
    <property type="match status" value="2"/>
</dbReference>
<dbReference type="PANTHER" id="PTHR48044:SF22">
    <property type="entry name" value="GLYCOSYLTRANSFERASE"/>
    <property type="match status" value="1"/>
</dbReference>
<dbReference type="AlphaFoldDB" id="A0A4S4E5N9"/>
<evidence type="ECO:0000313" key="8">
    <source>
        <dbReference type="EMBL" id="THG11288.1"/>
    </source>
</evidence>
<evidence type="ECO:0000259" key="7">
    <source>
        <dbReference type="Pfam" id="PF26168"/>
    </source>
</evidence>
<protein>
    <recommendedName>
        <fullName evidence="6">Glycosyltransferase</fullName>
        <ecNumber evidence="6">2.4.1.-</ecNumber>
    </recommendedName>
</protein>
<dbReference type="EC" id="2.4.1.-" evidence="6"/>
<evidence type="ECO:0000256" key="5">
    <source>
        <dbReference type="RuleBase" id="RU003718"/>
    </source>
</evidence>
<organism evidence="8 9">
    <name type="scientific">Camellia sinensis var. sinensis</name>
    <name type="common">China tea</name>
    <dbReference type="NCBI Taxonomy" id="542762"/>
    <lineage>
        <taxon>Eukaryota</taxon>
        <taxon>Viridiplantae</taxon>
        <taxon>Streptophyta</taxon>
        <taxon>Embryophyta</taxon>
        <taxon>Tracheophyta</taxon>
        <taxon>Spermatophyta</taxon>
        <taxon>Magnoliopsida</taxon>
        <taxon>eudicotyledons</taxon>
        <taxon>Gunneridae</taxon>
        <taxon>Pentapetalae</taxon>
        <taxon>asterids</taxon>
        <taxon>Ericales</taxon>
        <taxon>Theaceae</taxon>
        <taxon>Camellia</taxon>
    </lineage>
</organism>
<dbReference type="EMBL" id="SDRB02007358">
    <property type="protein sequence ID" value="THG11288.1"/>
    <property type="molecule type" value="Genomic_DNA"/>
</dbReference>
<dbReference type="InterPro" id="IPR058980">
    <property type="entry name" value="Glyco_transf_N"/>
</dbReference>
<dbReference type="GO" id="GO:0050404">
    <property type="term" value="F:zeatin O-beta-D-xylosyltransferase activity"/>
    <property type="evidence" value="ECO:0007669"/>
    <property type="project" value="UniProtKB-ARBA"/>
</dbReference>
<evidence type="ECO:0000256" key="2">
    <source>
        <dbReference type="ARBA" id="ARBA00022676"/>
    </source>
</evidence>
<dbReference type="GO" id="GO:0009813">
    <property type="term" value="P:flavonoid biosynthetic process"/>
    <property type="evidence" value="ECO:0007669"/>
    <property type="project" value="UniProtKB-KW"/>
</dbReference>
<keyword evidence="4" id="KW-0284">Flavonoid biosynthesis</keyword>
<evidence type="ECO:0000256" key="6">
    <source>
        <dbReference type="RuleBase" id="RU362057"/>
    </source>
</evidence>
<keyword evidence="2 5" id="KW-0328">Glycosyltransferase</keyword>
<feature type="domain" description="Glycosyltransferase N-terminal" evidence="7">
    <location>
        <begin position="24"/>
        <end position="265"/>
    </location>
</feature>
<dbReference type="InterPro" id="IPR002213">
    <property type="entry name" value="UDP_glucos_trans"/>
</dbReference>
<evidence type="ECO:0000256" key="3">
    <source>
        <dbReference type="ARBA" id="ARBA00022679"/>
    </source>
</evidence>
<name>A0A4S4E5N9_CAMSN</name>
<accession>A0A4S4E5N9</accession>
<sequence length="562" mass="62456">MLKHGSISMAKNHNHGQNALEQHQVVVVMVPFPAQGHLNQLLQLSRLLSSSSYHHHIPIHYVGCAAHNRQAKLRVHGWDPISSTNNNNNNIHFHDFSTPHFLSPPPNPNASIKFPSHLQPSFDASTQLREPVGAFLRTLSASARRVVVIHDSLMASVVQDVASIPNAESYVFRSVSAFTLFLYTWEAMERPFAIDAEILKDVPSLEGCFTAEFERFLSNQVDYQKYSSGYLYNTSKAIEGPYLNLLAKEQISKGKKHWAIGPFNPVAIQHSTNTNQRHECLKWLDKQPPNSVIYVSFGTTTSFTDEQIRELAVGLEQSGHKFIWVLREADKGDVFVGEVRRAELPKGYEERVKGRGMVVGEWAPQLEILGHPSTGGFVSHCGWNSCMESLSMGVPILAWPMHSDQPRNTVLVTKFLKVGVVLKDWGRREELVTATMVAEVVKRLMGSEEGDNIRKRAAELGGAVREAVAEGGVSRMELDSFVAHISRGPTHTDLRNQKDFKELPEDRWCLRGFRLLFAAANVRAQPSNLPTCSRVVFAAADAYSGPISSKKLGSDVVAAGSH</sequence>
<keyword evidence="9" id="KW-1185">Reference proteome</keyword>
<evidence type="ECO:0000256" key="1">
    <source>
        <dbReference type="ARBA" id="ARBA00009995"/>
    </source>
</evidence>
<comment type="similarity">
    <text evidence="1 5">Belongs to the UDP-glycosyltransferase family.</text>
</comment>
<proteinExistence type="inferred from homology"/>
<reference evidence="8 9" key="1">
    <citation type="journal article" date="2018" name="Proc. Natl. Acad. Sci. U.S.A.">
        <title>Draft genome sequence of Camellia sinensis var. sinensis provides insights into the evolution of the tea genome and tea quality.</title>
        <authorList>
            <person name="Wei C."/>
            <person name="Yang H."/>
            <person name="Wang S."/>
            <person name="Zhao J."/>
            <person name="Liu C."/>
            <person name="Gao L."/>
            <person name="Xia E."/>
            <person name="Lu Y."/>
            <person name="Tai Y."/>
            <person name="She G."/>
            <person name="Sun J."/>
            <person name="Cao H."/>
            <person name="Tong W."/>
            <person name="Gao Q."/>
            <person name="Li Y."/>
            <person name="Deng W."/>
            <person name="Jiang X."/>
            <person name="Wang W."/>
            <person name="Chen Q."/>
            <person name="Zhang S."/>
            <person name="Li H."/>
            <person name="Wu J."/>
            <person name="Wang P."/>
            <person name="Li P."/>
            <person name="Shi C."/>
            <person name="Zheng F."/>
            <person name="Jian J."/>
            <person name="Huang B."/>
            <person name="Shan D."/>
            <person name="Shi M."/>
            <person name="Fang C."/>
            <person name="Yue Y."/>
            <person name="Li F."/>
            <person name="Li D."/>
            <person name="Wei S."/>
            <person name="Han B."/>
            <person name="Jiang C."/>
            <person name="Yin Y."/>
            <person name="Xia T."/>
            <person name="Zhang Z."/>
            <person name="Bennetzen J.L."/>
            <person name="Zhao S."/>
            <person name="Wan X."/>
        </authorList>
    </citation>
    <scope>NUCLEOTIDE SEQUENCE [LARGE SCALE GENOMIC DNA]</scope>
    <source>
        <strain evidence="9">cv. Shuchazao</strain>
        <tissue evidence="8">Leaf</tissue>
    </source>
</reference>
<dbReference type="GO" id="GO:0009690">
    <property type="term" value="P:cytokinin metabolic process"/>
    <property type="evidence" value="ECO:0007669"/>
    <property type="project" value="UniProtKB-ARBA"/>
</dbReference>
<keyword evidence="3 5" id="KW-0808">Transferase</keyword>
<dbReference type="Proteomes" id="UP000306102">
    <property type="component" value="Unassembled WGS sequence"/>
</dbReference>
<gene>
    <name evidence="8" type="ORF">TEA_009716</name>
</gene>
<dbReference type="FunFam" id="3.40.50.2000:FF:000060">
    <property type="entry name" value="Glycosyltransferase"/>
    <property type="match status" value="1"/>
</dbReference>
<dbReference type="Pfam" id="PF00201">
    <property type="entry name" value="UDPGT"/>
    <property type="match status" value="1"/>
</dbReference>
<dbReference type="PANTHER" id="PTHR48044">
    <property type="entry name" value="GLYCOSYLTRANSFERASE"/>
    <property type="match status" value="1"/>
</dbReference>